<keyword evidence="3" id="KW-1185">Reference proteome</keyword>
<dbReference type="KEGG" id="mcui:G8O30_04090"/>
<dbReference type="Gene3D" id="3.40.30.10">
    <property type="entry name" value="Glutaredoxin"/>
    <property type="match status" value="1"/>
</dbReference>
<dbReference type="EMBL" id="CP049742">
    <property type="protein sequence ID" value="QPC46194.1"/>
    <property type="molecule type" value="Genomic_DNA"/>
</dbReference>
<evidence type="ECO:0000256" key="1">
    <source>
        <dbReference type="SAM" id="SignalP"/>
    </source>
</evidence>
<proteinExistence type="predicted"/>
<protein>
    <recommendedName>
        <fullName evidence="4">Small peptidoglycan-associated lipoprotein</fullName>
    </recommendedName>
</protein>
<feature type="signal peptide" evidence="1">
    <location>
        <begin position="1"/>
        <end position="19"/>
    </location>
</feature>
<evidence type="ECO:0008006" key="4">
    <source>
        <dbReference type="Google" id="ProtNLM"/>
    </source>
</evidence>
<name>A0A7S8CA30_9BACI</name>
<dbReference type="PROSITE" id="PS51257">
    <property type="entry name" value="PROKAR_LIPOPROTEIN"/>
    <property type="match status" value="1"/>
</dbReference>
<reference evidence="2 3" key="1">
    <citation type="submission" date="2019-07" db="EMBL/GenBank/DDBJ databases">
        <title>Genome sequence of 2 isolates from Red Sea Mangroves.</title>
        <authorList>
            <person name="Sefrji F."/>
            <person name="Michoud G."/>
            <person name="Merlino G."/>
            <person name="Daffonchio D."/>
        </authorList>
    </citation>
    <scope>NUCLEOTIDE SEQUENCE [LARGE SCALE GENOMIC DNA]</scope>
    <source>
        <strain evidence="2 3">R1DC41</strain>
    </source>
</reference>
<feature type="chain" id="PRO_5038555477" description="Small peptidoglycan-associated lipoprotein" evidence="1">
    <location>
        <begin position="20"/>
        <end position="121"/>
    </location>
</feature>
<keyword evidence="1" id="KW-0732">Signal</keyword>
<sequence length="121" mass="13912">MKKTILFLLIILTSGCVGFQQNTLHNPQGVKAYFFSSEKSYSEETPYYDALINLKETYPEPFQSMTVFYDDSNRQEFRSFNISEAPTLLIMKDNAVLLKINGDLEKKTIEKIVKEALEDAI</sequence>
<gene>
    <name evidence="2" type="ORF">G8O30_04090</name>
</gene>
<dbReference type="AlphaFoldDB" id="A0A7S8CA30"/>
<evidence type="ECO:0000313" key="3">
    <source>
        <dbReference type="Proteomes" id="UP000593626"/>
    </source>
</evidence>
<organism evidence="2 3">
    <name type="scientific">Mangrovibacillus cuniculi</name>
    <dbReference type="NCBI Taxonomy" id="2593652"/>
    <lineage>
        <taxon>Bacteria</taxon>
        <taxon>Bacillati</taxon>
        <taxon>Bacillota</taxon>
        <taxon>Bacilli</taxon>
        <taxon>Bacillales</taxon>
        <taxon>Bacillaceae</taxon>
        <taxon>Mangrovibacillus</taxon>
    </lineage>
</organism>
<dbReference type="RefSeq" id="WP_239673720.1">
    <property type="nucleotide sequence ID" value="NZ_CP049742.1"/>
</dbReference>
<dbReference type="Proteomes" id="UP000593626">
    <property type="component" value="Chromosome"/>
</dbReference>
<accession>A0A7S8CA30</accession>
<dbReference type="InterPro" id="IPR036249">
    <property type="entry name" value="Thioredoxin-like_sf"/>
</dbReference>
<evidence type="ECO:0000313" key="2">
    <source>
        <dbReference type="EMBL" id="QPC46194.1"/>
    </source>
</evidence>
<dbReference type="SUPFAM" id="SSF52833">
    <property type="entry name" value="Thioredoxin-like"/>
    <property type="match status" value="1"/>
</dbReference>